<dbReference type="Proteomes" id="UP000292282">
    <property type="component" value="Unassembled WGS sequence"/>
</dbReference>
<feature type="region of interest" description="Disordered" evidence="1">
    <location>
        <begin position="318"/>
        <end position="353"/>
    </location>
</feature>
<feature type="transmembrane region" description="Helical" evidence="2">
    <location>
        <begin position="20"/>
        <end position="42"/>
    </location>
</feature>
<keyword evidence="2" id="KW-1133">Transmembrane helix</keyword>
<feature type="transmembrane region" description="Helical" evidence="2">
    <location>
        <begin position="121"/>
        <end position="139"/>
    </location>
</feature>
<organism evidence="3 4">
    <name type="scientific">Hamiltosporidium tvaerminnensis</name>
    <dbReference type="NCBI Taxonomy" id="1176355"/>
    <lineage>
        <taxon>Eukaryota</taxon>
        <taxon>Fungi</taxon>
        <taxon>Fungi incertae sedis</taxon>
        <taxon>Microsporidia</taxon>
        <taxon>Dubosqiidae</taxon>
        <taxon>Hamiltosporidium</taxon>
    </lineage>
</organism>
<evidence type="ECO:0000256" key="1">
    <source>
        <dbReference type="SAM" id="MobiDB-lite"/>
    </source>
</evidence>
<protein>
    <submittedName>
        <fullName evidence="3">Uncharacterized protein</fullName>
    </submittedName>
</protein>
<feature type="transmembrane region" description="Helical" evidence="2">
    <location>
        <begin position="203"/>
        <end position="223"/>
    </location>
</feature>
<proteinExistence type="predicted"/>
<evidence type="ECO:0000313" key="4">
    <source>
        <dbReference type="Proteomes" id="UP000292282"/>
    </source>
</evidence>
<keyword evidence="2" id="KW-0812">Transmembrane</keyword>
<name>A0A4Q9M218_9MICR</name>
<gene>
    <name evidence="3" type="ORF">CWI38_0215p0010</name>
</gene>
<feature type="transmembrane region" description="Helical" evidence="2">
    <location>
        <begin position="91"/>
        <end position="109"/>
    </location>
</feature>
<sequence>MESSEIKKSNDTGSILKDVVMKYIDSVMFCILVILHICNNFYPSVSKTFKIQNFIGFYTTLYIITSVITRFIDISVLFYEKKESKFRRPNLIKYGVFSIATAISAFLVYYSYQIPPNTENASLKIAAISTFVFNIYDLISRSGNLTKQDCLFNLIYFLCISSAIVLNTYGKNYMTLIVLVAMICKICEIVLSRIQKKKENVLNVYFTAMSISFAVVTAGLIVYSCYKKIPYLIPVLAKAPTYVIFKKISFDRRRGIELRLNAEECWERASLCVIKRPNCINNQNTLEASKYEEYEEPKVNINNESDSKKDSDVLKKRRAKNLKQKNNTPLISQGGTTLEELTNNNNKESDLEEETIVVKEVEENI</sequence>
<feature type="compositionally biased region" description="Polar residues" evidence="1">
    <location>
        <begin position="324"/>
        <end position="335"/>
    </location>
</feature>
<reference evidence="3 4" key="1">
    <citation type="submission" date="2017-12" db="EMBL/GenBank/DDBJ databases">
        <authorList>
            <person name="Pombert J.-F."/>
            <person name="Haag K.L."/>
            <person name="Ebert D."/>
        </authorList>
    </citation>
    <scope>NUCLEOTIDE SEQUENCE [LARGE SCALE GENOMIC DNA]</scope>
    <source>
        <strain evidence="3">IL-G-3</strain>
    </source>
</reference>
<feature type="transmembrane region" description="Helical" evidence="2">
    <location>
        <begin position="151"/>
        <end position="167"/>
    </location>
</feature>
<evidence type="ECO:0000256" key="2">
    <source>
        <dbReference type="SAM" id="Phobius"/>
    </source>
</evidence>
<keyword evidence="4" id="KW-1185">Reference proteome</keyword>
<feature type="transmembrane region" description="Helical" evidence="2">
    <location>
        <begin position="173"/>
        <end position="191"/>
    </location>
</feature>
<keyword evidence="2" id="KW-0472">Membrane</keyword>
<evidence type="ECO:0000313" key="3">
    <source>
        <dbReference type="EMBL" id="TBU19283.1"/>
    </source>
</evidence>
<feature type="transmembrane region" description="Helical" evidence="2">
    <location>
        <begin position="54"/>
        <end position="79"/>
    </location>
</feature>
<dbReference type="EMBL" id="PITK01000215">
    <property type="protein sequence ID" value="TBU19283.1"/>
    <property type="molecule type" value="Genomic_DNA"/>
</dbReference>
<dbReference type="AlphaFoldDB" id="A0A4Q9M218"/>
<comment type="caution">
    <text evidence="3">The sequence shown here is derived from an EMBL/GenBank/DDBJ whole genome shotgun (WGS) entry which is preliminary data.</text>
</comment>
<feature type="compositionally biased region" description="Low complexity" evidence="1">
    <location>
        <begin position="336"/>
        <end position="346"/>
    </location>
</feature>
<accession>A0A4Q9M218</accession>
<dbReference type="VEuPathDB" id="MicrosporidiaDB:CWI38_0215p0010"/>